<organism evidence="2 3">
    <name type="scientific">Labilithrix luteola</name>
    <dbReference type="NCBI Taxonomy" id="1391654"/>
    <lineage>
        <taxon>Bacteria</taxon>
        <taxon>Pseudomonadati</taxon>
        <taxon>Myxococcota</taxon>
        <taxon>Polyangia</taxon>
        <taxon>Polyangiales</taxon>
        <taxon>Labilitrichaceae</taxon>
        <taxon>Labilithrix</taxon>
    </lineage>
</organism>
<dbReference type="PANTHER" id="PTHR30348">
    <property type="entry name" value="UNCHARACTERIZED PROTEIN YECE"/>
    <property type="match status" value="1"/>
</dbReference>
<proteinExistence type="predicted"/>
<evidence type="ECO:0008006" key="4">
    <source>
        <dbReference type="Google" id="ProtNLM"/>
    </source>
</evidence>
<dbReference type="InterPro" id="IPR002763">
    <property type="entry name" value="DUF72"/>
</dbReference>
<protein>
    <recommendedName>
        <fullName evidence="4">DUF72 domain-containing protein</fullName>
    </recommendedName>
</protein>
<evidence type="ECO:0000256" key="1">
    <source>
        <dbReference type="SAM" id="MobiDB-lite"/>
    </source>
</evidence>
<dbReference type="RefSeq" id="WP_169927989.1">
    <property type="nucleotide sequence ID" value="NZ_CP012333.1"/>
</dbReference>
<reference evidence="2 3" key="1">
    <citation type="submission" date="2015-08" db="EMBL/GenBank/DDBJ databases">
        <authorList>
            <person name="Babu N.S."/>
            <person name="Beckwith C.J."/>
            <person name="Beseler K.G."/>
            <person name="Brison A."/>
            <person name="Carone J.V."/>
            <person name="Caskin T.P."/>
            <person name="Diamond M."/>
            <person name="Durham M.E."/>
            <person name="Foxe J.M."/>
            <person name="Go M."/>
            <person name="Henderson B.A."/>
            <person name="Jones I.B."/>
            <person name="McGettigan J.A."/>
            <person name="Micheletti S.J."/>
            <person name="Nasrallah M.E."/>
            <person name="Ortiz D."/>
            <person name="Piller C.R."/>
            <person name="Privatt S.R."/>
            <person name="Schneider S.L."/>
            <person name="Sharp S."/>
            <person name="Smith T.C."/>
            <person name="Stanton J.D."/>
            <person name="Ullery H.E."/>
            <person name="Wilson R.J."/>
            <person name="Serrano M.G."/>
            <person name="Buck G."/>
            <person name="Lee V."/>
            <person name="Wang Y."/>
            <person name="Carvalho R."/>
            <person name="Voegtly L."/>
            <person name="Shi R."/>
            <person name="Duckworth R."/>
            <person name="Johnson A."/>
            <person name="Loviza R."/>
            <person name="Walstead R."/>
            <person name="Shah Z."/>
            <person name="Kiflezghi M."/>
            <person name="Wade K."/>
            <person name="Ball S.L."/>
            <person name="Bradley K.W."/>
            <person name="Asai D.J."/>
            <person name="Bowman C.A."/>
            <person name="Russell D.A."/>
            <person name="Pope W.H."/>
            <person name="Jacobs-Sera D."/>
            <person name="Hendrix R.W."/>
            <person name="Hatfull G.F."/>
        </authorList>
    </citation>
    <scope>NUCLEOTIDE SEQUENCE [LARGE SCALE GENOMIC DNA]</scope>
    <source>
        <strain evidence="2 3">DSM 27648</strain>
    </source>
</reference>
<dbReference type="STRING" id="1391654.AKJ09_06607"/>
<dbReference type="AlphaFoldDB" id="A0A0K1Q2E9"/>
<keyword evidence="3" id="KW-1185">Reference proteome</keyword>
<dbReference type="EMBL" id="CP012333">
    <property type="protein sequence ID" value="AKU99943.1"/>
    <property type="molecule type" value="Genomic_DNA"/>
</dbReference>
<dbReference type="PANTHER" id="PTHR30348:SF4">
    <property type="entry name" value="DUF72 DOMAIN-CONTAINING PROTEIN"/>
    <property type="match status" value="1"/>
</dbReference>
<name>A0A0K1Q2E9_9BACT</name>
<evidence type="ECO:0000313" key="2">
    <source>
        <dbReference type="EMBL" id="AKU99943.1"/>
    </source>
</evidence>
<gene>
    <name evidence="2" type="ORF">AKJ09_06607</name>
</gene>
<sequence>MTDKPPRTQLSLFGDAGQHEPDVAPHVDPSARELATHLPRRIRFGTSSWSFPGWGGIVFAGKPTQDALARRGLTAYAQNPLLRTVGLDRSYYGPLREDELAQYAAQLDRAKEITAKSGQDLPPFRMVSKVWEEITTAVFPSHLRYGARAGTKNPTFLDASRFLSEVLEPYRRAFLPYVGPFVFELTPMPRGAIDERTLVARIDAFLGKLPTGFQWAFELRNEELLGQRWFDMLAANGVAHVFTYWTAMPAIRAQLAHPRSIGARFVITRLMLPPYTRYETKKAEFAPFDKVVAPQPEMRDDVIKLLEEAIERGCEDVYVLVNNKAEGSSPLTVRALAERVVHERIGVTDIEF</sequence>
<feature type="region of interest" description="Disordered" evidence="1">
    <location>
        <begin position="1"/>
        <end position="25"/>
    </location>
</feature>
<dbReference type="Proteomes" id="UP000064967">
    <property type="component" value="Chromosome"/>
</dbReference>
<dbReference type="SUPFAM" id="SSF117396">
    <property type="entry name" value="TM1631-like"/>
    <property type="match status" value="1"/>
</dbReference>
<dbReference type="InterPro" id="IPR036520">
    <property type="entry name" value="UPF0759_sf"/>
</dbReference>
<evidence type="ECO:0000313" key="3">
    <source>
        <dbReference type="Proteomes" id="UP000064967"/>
    </source>
</evidence>
<accession>A0A0K1Q2E9</accession>
<dbReference type="KEGG" id="llu:AKJ09_06607"/>
<dbReference type="Pfam" id="PF01904">
    <property type="entry name" value="DUF72"/>
    <property type="match status" value="1"/>
</dbReference>
<dbReference type="Gene3D" id="3.20.20.410">
    <property type="entry name" value="Protein of unknown function UPF0759"/>
    <property type="match status" value="1"/>
</dbReference>